<reference evidence="3" key="2">
    <citation type="submission" date="2014-06" db="EMBL/GenBank/DDBJ databases">
        <authorList>
            <person name="Genoscope - CEA"/>
        </authorList>
    </citation>
    <scope>NUCLEOTIDE SEQUENCE</scope>
</reference>
<organism evidence="3 4">
    <name type="scientific">Brassica napus</name>
    <name type="common">Rape</name>
    <dbReference type="NCBI Taxonomy" id="3708"/>
    <lineage>
        <taxon>Eukaryota</taxon>
        <taxon>Viridiplantae</taxon>
        <taxon>Streptophyta</taxon>
        <taxon>Embryophyta</taxon>
        <taxon>Tracheophyta</taxon>
        <taxon>Spermatophyta</taxon>
        <taxon>Magnoliopsida</taxon>
        <taxon>eudicotyledons</taxon>
        <taxon>Gunneridae</taxon>
        <taxon>Pentapetalae</taxon>
        <taxon>rosids</taxon>
        <taxon>malvids</taxon>
        <taxon>Brassicales</taxon>
        <taxon>Brassicaceae</taxon>
        <taxon>Brassiceae</taxon>
        <taxon>Brassica</taxon>
    </lineage>
</organism>
<protein>
    <submittedName>
        <fullName evidence="2">(rape) hypothetical protein</fullName>
    </submittedName>
    <submittedName>
        <fullName evidence="3">BnaCnng04270D protein</fullName>
    </submittedName>
</protein>
<evidence type="ECO:0000313" key="4">
    <source>
        <dbReference type="Proteomes" id="UP000028999"/>
    </source>
</evidence>
<feature type="compositionally biased region" description="Low complexity" evidence="1">
    <location>
        <begin position="54"/>
        <end position="69"/>
    </location>
</feature>
<name>A0A078FQ92_BRANA</name>
<sequence length="76" mass="8547">MTTINKHSSHFKTQHFCSLSAVSKFFLSLLSSLYCLRLRRHYVDATYIYTVTRSPPSSTSPPSSMSMTPTSPPLSM</sequence>
<dbReference type="Proteomes" id="UP000028999">
    <property type="component" value="Unassembled WGS sequence"/>
</dbReference>
<evidence type="ECO:0000313" key="3">
    <source>
        <dbReference type="EMBL" id="CDY15024.1"/>
    </source>
</evidence>
<reference evidence="2" key="3">
    <citation type="submission" date="2021-01" db="EMBL/GenBank/DDBJ databases">
        <authorList>
            <consortium name="Genoscope - CEA"/>
            <person name="William W."/>
        </authorList>
    </citation>
    <scope>NUCLEOTIDE SEQUENCE</scope>
</reference>
<dbReference type="PaxDb" id="3708-A0A078FQ92"/>
<dbReference type="Proteomes" id="UP001295469">
    <property type="component" value="Chromosome C04"/>
</dbReference>
<accession>A0A078FQ92</accession>
<dbReference type="AlphaFoldDB" id="A0A078FQ92"/>
<dbReference type="Gramene" id="CDY15024">
    <property type="protein sequence ID" value="CDY15024"/>
    <property type="gene ID" value="GSBRNA2T00085073001"/>
</dbReference>
<feature type="region of interest" description="Disordered" evidence="1">
    <location>
        <begin position="52"/>
        <end position="76"/>
    </location>
</feature>
<gene>
    <name evidence="3" type="primary">BnaCnng04270D</name>
    <name evidence="2" type="ORF">DARMORV10_C04P27370.1</name>
    <name evidence="3" type="ORF">GSBRNA2T00085073001</name>
</gene>
<evidence type="ECO:0000256" key="1">
    <source>
        <dbReference type="SAM" id="MobiDB-lite"/>
    </source>
</evidence>
<dbReference type="EMBL" id="LK032050">
    <property type="protein sequence ID" value="CDY15024.1"/>
    <property type="molecule type" value="Genomic_DNA"/>
</dbReference>
<reference evidence="3 4" key="1">
    <citation type="journal article" date="2014" name="Science">
        <title>Plant genetics. Early allopolyploid evolution in the post-Neolithic Brassica napus oilseed genome.</title>
        <authorList>
            <person name="Chalhoub B."/>
            <person name="Denoeud F."/>
            <person name="Liu S."/>
            <person name="Parkin I.A."/>
            <person name="Tang H."/>
            <person name="Wang X."/>
            <person name="Chiquet J."/>
            <person name="Belcram H."/>
            <person name="Tong C."/>
            <person name="Samans B."/>
            <person name="Correa M."/>
            <person name="Da Silva C."/>
            <person name="Just J."/>
            <person name="Falentin C."/>
            <person name="Koh C.S."/>
            <person name="Le Clainche I."/>
            <person name="Bernard M."/>
            <person name="Bento P."/>
            <person name="Noel B."/>
            <person name="Labadie K."/>
            <person name="Alberti A."/>
            <person name="Charles M."/>
            <person name="Arnaud D."/>
            <person name="Guo H."/>
            <person name="Daviaud C."/>
            <person name="Alamery S."/>
            <person name="Jabbari K."/>
            <person name="Zhao M."/>
            <person name="Edger P.P."/>
            <person name="Chelaifa H."/>
            <person name="Tack D."/>
            <person name="Lassalle G."/>
            <person name="Mestiri I."/>
            <person name="Schnel N."/>
            <person name="Le Paslier M.C."/>
            <person name="Fan G."/>
            <person name="Renault V."/>
            <person name="Bayer P.E."/>
            <person name="Golicz A.A."/>
            <person name="Manoli S."/>
            <person name="Lee T.H."/>
            <person name="Thi V.H."/>
            <person name="Chalabi S."/>
            <person name="Hu Q."/>
            <person name="Fan C."/>
            <person name="Tollenaere R."/>
            <person name="Lu Y."/>
            <person name="Battail C."/>
            <person name="Shen J."/>
            <person name="Sidebottom C.H."/>
            <person name="Wang X."/>
            <person name="Canaguier A."/>
            <person name="Chauveau A."/>
            <person name="Berard A."/>
            <person name="Deniot G."/>
            <person name="Guan M."/>
            <person name="Liu Z."/>
            <person name="Sun F."/>
            <person name="Lim Y.P."/>
            <person name="Lyons E."/>
            <person name="Town C.D."/>
            <person name="Bancroft I."/>
            <person name="Wang X."/>
            <person name="Meng J."/>
            <person name="Ma J."/>
            <person name="Pires J.C."/>
            <person name="King G.J."/>
            <person name="Brunel D."/>
            <person name="Delourme R."/>
            <person name="Renard M."/>
            <person name="Aury J.M."/>
            <person name="Adams K.L."/>
            <person name="Batley J."/>
            <person name="Snowdon R.J."/>
            <person name="Tost J."/>
            <person name="Edwards D."/>
            <person name="Zhou Y."/>
            <person name="Hua W."/>
            <person name="Sharpe A.G."/>
            <person name="Paterson A.H."/>
            <person name="Guan C."/>
            <person name="Wincker P."/>
        </authorList>
    </citation>
    <scope>NUCLEOTIDE SEQUENCE [LARGE SCALE GENOMIC DNA]</scope>
    <source>
        <strain evidence="4">cv. Darmor-bzh</strain>
    </source>
</reference>
<evidence type="ECO:0000313" key="2">
    <source>
        <dbReference type="EMBL" id="CAF1838053.1"/>
    </source>
</evidence>
<dbReference type="EMBL" id="HG994368">
    <property type="protein sequence ID" value="CAF1838053.1"/>
    <property type="molecule type" value="Genomic_DNA"/>
</dbReference>
<keyword evidence="4" id="KW-1185">Reference proteome</keyword>
<proteinExistence type="predicted"/>